<keyword evidence="1" id="KW-0812">Transmembrane</keyword>
<evidence type="ECO:0000313" key="2">
    <source>
        <dbReference type="EMBL" id="BAD47391.1"/>
    </source>
</evidence>
<feature type="transmembrane region" description="Helical" evidence="1">
    <location>
        <begin position="12"/>
        <end position="39"/>
    </location>
</feature>
<evidence type="ECO:0000256" key="1">
    <source>
        <dbReference type="SAM" id="Phobius"/>
    </source>
</evidence>
<accession>Q64YN5</accession>
<proteinExistence type="predicted"/>
<dbReference type="HOGENOM" id="CLU_3076725_0_0_10"/>
<evidence type="ECO:0008006" key="4">
    <source>
        <dbReference type="Google" id="ProtNLM"/>
    </source>
</evidence>
<reference evidence="2 3" key="1">
    <citation type="journal article" date="2004" name="Proc. Natl. Acad. Sci. U.S.A.">
        <title>Genomic analysis of Bacteroides fragilis reveals extensive DNA inversions regulating cell surface adaptation.</title>
        <authorList>
            <person name="Kuwahara T."/>
            <person name="Yamashita A."/>
            <person name="Hirakawa H."/>
            <person name="Nakayama H."/>
            <person name="Toh H."/>
            <person name="Okada N."/>
            <person name="Kuhara S."/>
            <person name="Hattori M."/>
            <person name="Hayashi T."/>
            <person name="Ohnishi Y."/>
        </authorList>
    </citation>
    <scope>NUCLEOTIDE SEQUENCE [LARGE SCALE GENOMIC DNA]</scope>
    <source>
        <strain evidence="2 3">YCH46</strain>
    </source>
</reference>
<keyword evidence="1" id="KW-1133">Transmembrane helix</keyword>
<dbReference type="AlphaFoldDB" id="Q64YN5"/>
<name>Q64YN5_BACFR</name>
<dbReference type="Proteomes" id="UP000002197">
    <property type="component" value="Chromosome"/>
</dbReference>
<organism evidence="2 3">
    <name type="scientific">Bacteroides fragilis (strain YCH46)</name>
    <dbReference type="NCBI Taxonomy" id="295405"/>
    <lineage>
        <taxon>Bacteria</taxon>
        <taxon>Pseudomonadati</taxon>
        <taxon>Bacteroidota</taxon>
        <taxon>Bacteroidia</taxon>
        <taxon>Bacteroidales</taxon>
        <taxon>Bacteroidaceae</taxon>
        <taxon>Bacteroides</taxon>
    </lineage>
</organism>
<gene>
    <name evidence="2" type="ordered locus">BF0642</name>
</gene>
<sequence length="52" mass="6118">MFNKNKNENICVDIGIFIFLCLSVVYLDVFLINSISFIINNLRLRTHFVHLC</sequence>
<dbReference type="KEGG" id="bfr:BF0642"/>
<protein>
    <recommendedName>
        <fullName evidence="4">Transmembrane protein</fullName>
    </recommendedName>
</protein>
<keyword evidence="1" id="KW-0472">Membrane</keyword>
<dbReference type="EMBL" id="AP006841">
    <property type="protein sequence ID" value="BAD47391.1"/>
    <property type="molecule type" value="Genomic_DNA"/>
</dbReference>
<dbReference type="STRING" id="295405.BF0642"/>
<evidence type="ECO:0000313" key="3">
    <source>
        <dbReference type="Proteomes" id="UP000002197"/>
    </source>
</evidence>